<dbReference type="AlphaFoldDB" id="A0A0E0M4B7"/>
<dbReference type="InterPro" id="IPR052788">
    <property type="entry name" value="RING-type_E3_ligase_ATL"/>
</dbReference>
<evidence type="ECO:0000313" key="6">
    <source>
        <dbReference type="Proteomes" id="UP000026962"/>
    </source>
</evidence>
<dbReference type="PANTHER" id="PTHR45798:SF23">
    <property type="entry name" value="OS09G0554200 PROTEIN"/>
    <property type="match status" value="1"/>
</dbReference>
<keyword evidence="1" id="KW-0479">Metal-binding</keyword>
<dbReference type="STRING" id="4537.A0A0E0M4B7"/>
<evidence type="ECO:0000256" key="4">
    <source>
        <dbReference type="SAM" id="Phobius"/>
    </source>
</evidence>
<protein>
    <recommendedName>
        <fullName evidence="7">RING-type domain-containing protein</fullName>
    </recommendedName>
</protein>
<dbReference type="GO" id="GO:0008270">
    <property type="term" value="F:zinc ion binding"/>
    <property type="evidence" value="ECO:0007669"/>
    <property type="project" value="UniProtKB-KW"/>
</dbReference>
<sequence length="206" mass="21681">MRHLLQSSEHLAATTATAASGGRGVHTDTFLILAAVLCFLLCVVGLALVARCSRLCNPSSFAVEAEEAMPPAPCKGLKRKALQSLPTVSFEAAEEGGGGGGGEERPECAICLAEFARGDEVRVLPPPVAATEPPAPAVLRRRGGTGVVTATTHRRQRAPRLPDVGTVGAAPAGELAHLHRSRPSRPFRRAAVRIQIRVYIHTYVAT</sequence>
<keyword evidence="4" id="KW-1133">Transmembrane helix</keyword>
<feature type="transmembrane region" description="Helical" evidence="4">
    <location>
        <begin position="30"/>
        <end position="50"/>
    </location>
</feature>
<evidence type="ECO:0000256" key="2">
    <source>
        <dbReference type="ARBA" id="ARBA00022771"/>
    </source>
</evidence>
<dbReference type="eggNOG" id="KOG0800">
    <property type="taxonomic scope" value="Eukaryota"/>
</dbReference>
<name>A0A0E0M4B7_ORYPU</name>
<dbReference type="HOGENOM" id="CLU_1333808_0_0_1"/>
<keyword evidence="4" id="KW-0812">Transmembrane</keyword>
<dbReference type="EnsemblPlants" id="OPUNC09G17440.1">
    <property type="protein sequence ID" value="OPUNC09G17440.1"/>
    <property type="gene ID" value="OPUNC09G17440"/>
</dbReference>
<keyword evidence="4" id="KW-0472">Membrane</keyword>
<evidence type="ECO:0000256" key="1">
    <source>
        <dbReference type="ARBA" id="ARBA00022723"/>
    </source>
</evidence>
<reference evidence="5" key="1">
    <citation type="submission" date="2015-04" db="UniProtKB">
        <authorList>
            <consortium name="EnsemblPlants"/>
        </authorList>
    </citation>
    <scope>IDENTIFICATION</scope>
</reference>
<reference evidence="5" key="2">
    <citation type="submission" date="2018-05" db="EMBL/GenBank/DDBJ databases">
        <title>OpunRS2 (Oryza punctata Reference Sequence Version 2).</title>
        <authorList>
            <person name="Zhang J."/>
            <person name="Kudrna D."/>
            <person name="Lee S."/>
            <person name="Talag J."/>
            <person name="Welchert J."/>
            <person name="Wing R.A."/>
        </authorList>
    </citation>
    <scope>NUCLEOTIDE SEQUENCE [LARGE SCALE GENOMIC DNA]</scope>
</reference>
<keyword evidence="6" id="KW-1185">Reference proteome</keyword>
<dbReference type="Gramene" id="OPUNC09G17440.1">
    <property type="protein sequence ID" value="OPUNC09G17440.1"/>
    <property type="gene ID" value="OPUNC09G17440"/>
</dbReference>
<organism evidence="5">
    <name type="scientific">Oryza punctata</name>
    <name type="common">Red rice</name>
    <dbReference type="NCBI Taxonomy" id="4537"/>
    <lineage>
        <taxon>Eukaryota</taxon>
        <taxon>Viridiplantae</taxon>
        <taxon>Streptophyta</taxon>
        <taxon>Embryophyta</taxon>
        <taxon>Tracheophyta</taxon>
        <taxon>Spermatophyta</taxon>
        <taxon>Magnoliopsida</taxon>
        <taxon>Liliopsida</taxon>
        <taxon>Poales</taxon>
        <taxon>Poaceae</taxon>
        <taxon>BOP clade</taxon>
        <taxon>Oryzoideae</taxon>
        <taxon>Oryzeae</taxon>
        <taxon>Oryzinae</taxon>
        <taxon>Oryza</taxon>
    </lineage>
</organism>
<dbReference type="Proteomes" id="UP000026962">
    <property type="component" value="Chromosome 9"/>
</dbReference>
<evidence type="ECO:0000256" key="3">
    <source>
        <dbReference type="ARBA" id="ARBA00022833"/>
    </source>
</evidence>
<evidence type="ECO:0008006" key="7">
    <source>
        <dbReference type="Google" id="ProtNLM"/>
    </source>
</evidence>
<proteinExistence type="predicted"/>
<accession>A0A0E0M4B7</accession>
<dbReference type="PANTHER" id="PTHR45798">
    <property type="entry name" value="RING-H2 FINGER PROTEIN ATL61-RELATED-RELATED"/>
    <property type="match status" value="1"/>
</dbReference>
<keyword evidence="3" id="KW-0862">Zinc</keyword>
<keyword evidence="2" id="KW-0863">Zinc-finger</keyword>
<evidence type="ECO:0000313" key="5">
    <source>
        <dbReference type="EnsemblPlants" id="OPUNC09G17440.1"/>
    </source>
</evidence>